<evidence type="ECO:0000313" key="3">
    <source>
        <dbReference type="Proteomes" id="UP000007814"/>
    </source>
</evidence>
<feature type="compositionally biased region" description="Basic and acidic residues" evidence="1">
    <location>
        <begin position="63"/>
        <end position="74"/>
    </location>
</feature>
<organism evidence="2 3">
    <name type="scientific">Actinomyces naeslundii (strain ATCC 12104 / DSM 43013 / CCUG 2238 / JCM 8349 / NCTC 10301 / Howell 279)</name>
    <dbReference type="NCBI Taxonomy" id="1115803"/>
    <lineage>
        <taxon>Bacteria</taxon>
        <taxon>Bacillati</taxon>
        <taxon>Actinomycetota</taxon>
        <taxon>Actinomycetes</taxon>
        <taxon>Actinomycetales</taxon>
        <taxon>Actinomycetaceae</taxon>
        <taxon>Actinomyces</taxon>
    </lineage>
</organism>
<sequence>MLQWTARNSPTASSMSLQILETVDLEIPDSLPSARTRSSTLRVETPSIQAEQITAYKALSTRLRGDSRDGKNDPCRSLGMARSTSPAVVA</sequence>
<dbReference type="AlphaFoldDB" id="J3JKS6"/>
<evidence type="ECO:0000313" key="2">
    <source>
        <dbReference type="EMBL" id="EJN85576.1"/>
    </source>
</evidence>
<feature type="region of interest" description="Disordered" evidence="1">
    <location>
        <begin position="59"/>
        <end position="90"/>
    </location>
</feature>
<name>J3JKS6_ACTNH</name>
<dbReference type="EMBL" id="ALJK01000055">
    <property type="protein sequence ID" value="EJN85576.1"/>
    <property type="molecule type" value="Genomic_DNA"/>
</dbReference>
<gene>
    <name evidence="2" type="ORF">HMPREF1129_0705</name>
</gene>
<proteinExistence type="predicted"/>
<reference evidence="2 3" key="1">
    <citation type="submission" date="2012-07" db="EMBL/GenBank/DDBJ databases">
        <authorList>
            <person name="Durkin A.S."/>
            <person name="McCorrison J."/>
            <person name="Torralba M."/>
            <person name="Gillis M."/>
            <person name="Methe B."/>
            <person name="Sutton G."/>
            <person name="Nelson K.E."/>
        </authorList>
    </citation>
    <scope>NUCLEOTIDE SEQUENCE [LARGE SCALE GENOMIC DNA]</scope>
    <source>
        <strain evidence="3">ATCC 12104 / DSM 43013 / CCUG 2238 / JCM 8349 / NCTC 10301 / Howell 279</strain>
    </source>
</reference>
<protein>
    <submittedName>
        <fullName evidence="2">Uncharacterized protein</fullName>
    </submittedName>
</protein>
<dbReference type="Proteomes" id="UP000007814">
    <property type="component" value="Unassembled WGS sequence"/>
</dbReference>
<accession>J3JKS6</accession>
<evidence type="ECO:0000256" key="1">
    <source>
        <dbReference type="SAM" id="MobiDB-lite"/>
    </source>
</evidence>
<comment type="caution">
    <text evidence="2">The sequence shown here is derived from an EMBL/GenBank/DDBJ whole genome shotgun (WGS) entry which is preliminary data.</text>
</comment>